<proteinExistence type="predicted"/>
<keyword evidence="3" id="KW-0808">Transferase</keyword>
<evidence type="ECO:0000313" key="4">
    <source>
        <dbReference type="Proteomes" id="UP000183316"/>
    </source>
</evidence>
<evidence type="ECO:0000259" key="1">
    <source>
        <dbReference type="Pfam" id="PF00535"/>
    </source>
</evidence>
<reference evidence="3 5" key="2">
    <citation type="submission" date="2019-01" db="EMBL/GenBank/DDBJ databases">
        <title>Genome and plasmid diversity of ESBL producing Escherichia coli ST131 tracking phylogenetic trajectories with Bayesian inference.</title>
        <authorList>
            <person name="Ny S."/>
        </authorList>
    </citation>
    <scope>NUCLEOTIDE SEQUENCE [LARGE SCALE GENOMIC DNA]</scope>
    <source>
        <strain evidence="3 5">C0101-PB_2013</strain>
    </source>
</reference>
<feature type="domain" description="Glycosyltransferase 2-like" evidence="1">
    <location>
        <begin position="8"/>
        <end position="83"/>
    </location>
</feature>
<name>A0A192CG65_ECO25</name>
<dbReference type="InterPro" id="IPR029044">
    <property type="entry name" value="Nucleotide-diphossugar_trans"/>
</dbReference>
<dbReference type="RefSeq" id="WP_000788354.1">
    <property type="nucleotide sequence ID" value="NZ_CP015085.1"/>
</dbReference>
<organism evidence="2 4">
    <name type="scientific">Escherichia coli O25b:H4</name>
    <dbReference type="NCBI Taxonomy" id="941280"/>
    <lineage>
        <taxon>Bacteria</taxon>
        <taxon>Pseudomonadati</taxon>
        <taxon>Pseudomonadota</taxon>
        <taxon>Gammaproteobacteria</taxon>
        <taxon>Enterobacterales</taxon>
        <taxon>Enterobacteriaceae</taxon>
        <taxon>Escherichia</taxon>
    </lineage>
</organism>
<dbReference type="EMBL" id="CP015085">
    <property type="protein sequence ID" value="ANK05143.1"/>
    <property type="molecule type" value="Genomic_DNA"/>
</dbReference>
<dbReference type="Pfam" id="PF00535">
    <property type="entry name" value="Glycos_transf_2"/>
    <property type="match status" value="1"/>
</dbReference>
<dbReference type="PANTHER" id="PTHR43685:SF2">
    <property type="entry name" value="GLYCOSYLTRANSFERASE 2-LIKE DOMAIN-CONTAINING PROTEIN"/>
    <property type="match status" value="1"/>
</dbReference>
<dbReference type="InterPro" id="IPR001173">
    <property type="entry name" value="Glyco_trans_2-like"/>
</dbReference>
<dbReference type="Gene3D" id="3.90.550.10">
    <property type="entry name" value="Spore Coat Polysaccharide Biosynthesis Protein SpsA, Chain A"/>
    <property type="match status" value="1"/>
</dbReference>
<dbReference type="PATRIC" id="fig|941280.3.peg.3859"/>
<evidence type="ECO:0000313" key="5">
    <source>
        <dbReference type="Proteomes" id="UP000309847"/>
    </source>
</evidence>
<dbReference type="InterPro" id="IPR050834">
    <property type="entry name" value="Glycosyltransf_2"/>
</dbReference>
<dbReference type="CDD" id="cd00761">
    <property type="entry name" value="Glyco_tranf_GTA_type"/>
    <property type="match status" value="1"/>
</dbReference>
<sequence length="84" mass="9034">MKNGIDVSVIIPAYNAAETSVSLVTKILSEPHLAIELIIVDDGSTDETGNVLRQIHDDRLILIEQANQGVYAARNAALALHQGE</sequence>
<reference evidence="2 4" key="1">
    <citation type="submission" date="2016-03" db="EMBL/GenBank/DDBJ databases">
        <title>Genome Sequence and Comparative Pathogenic Determinants of Uropathogenic Escherichia coli O25b:H4, a Clinical Isolate from Saudi Arabia.</title>
        <authorList>
            <person name="Alyamani E.A.J."/>
            <person name="Khiyami M.A."/>
            <person name="Booq R.Y."/>
            <person name="Bahwerth F.S."/>
            <person name="Vaisvil B."/>
            <person name="Schmitt D.P."/>
            <person name="Kapatral V."/>
        </authorList>
    </citation>
    <scope>NUCLEOTIDE SEQUENCE [LARGE SCALE GENOMIC DNA]</scope>
    <source>
        <strain evidence="2 4">O25b:H4</strain>
    </source>
</reference>
<evidence type="ECO:0000313" key="2">
    <source>
        <dbReference type="EMBL" id="ANK05143.1"/>
    </source>
</evidence>
<dbReference type="Proteomes" id="UP000309847">
    <property type="component" value="Unassembled WGS sequence"/>
</dbReference>
<dbReference type="SUPFAM" id="SSF53448">
    <property type="entry name" value="Nucleotide-diphospho-sugar transferases"/>
    <property type="match status" value="1"/>
</dbReference>
<dbReference type="AlphaFoldDB" id="A0A192CG65"/>
<dbReference type="GO" id="GO:0016740">
    <property type="term" value="F:transferase activity"/>
    <property type="evidence" value="ECO:0007669"/>
    <property type="project" value="UniProtKB-KW"/>
</dbReference>
<accession>A0A192CG65</accession>
<dbReference type="PANTHER" id="PTHR43685">
    <property type="entry name" value="GLYCOSYLTRANSFERASE"/>
    <property type="match status" value="1"/>
</dbReference>
<dbReference type="Proteomes" id="UP000183316">
    <property type="component" value="Chromosome"/>
</dbReference>
<evidence type="ECO:0000313" key="3">
    <source>
        <dbReference type="EMBL" id="TLI67071.1"/>
    </source>
</evidence>
<protein>
    <submittedName>
        <fullName evidence="3">Glycosyltransferase family 2 protein</fullName>
    </submittedName>
</protein>
<gene>
    <name evidence="3" type="ORF">EWT59_12685</name>
    <name evidence="2" type="ORF">WLH_03882</name>
</gene>
<dbReference type="EMBL" id="SEWA01000004">
    <property type="protein sequence ID" value="TLI67071.1"/>
    <property type="molecule type" value="Genomic_DNA"/>
</dbReference>